<evidence type="ECO:0000256" key="1">
    <source>
        <dbReference type="SAM" id="MobiDB-lite"/>
    </source>
</evidence>
<gene>
    <name evidence="2" type="ORF">B0H17DRAFT_77813</name>
</gene>
<proteinExistence type="predicted"/>
<dbReference type="EMBL" id="JARKIE010000128">
    <property type="protein sequence ID" value="KAJ7679722.1"/>
    <property type="molecule type" value="Genomic_DNA"/>
</dbReference>
<dbReference type="AlphaFoldDB" id="A0AAD7G972"/>
<accession>A0AAD7G972</accession>
<name>A0AAD7G972_MYCRO</name>
<keyword evidence="3" id="KW-1185">Reference proteome</keyword>
<protein>
    <submittedName>
        <fullName evidence="2">Uncharacterized protein</fullName>
    </submittedName>
</protein>
<feature type="region of interest" description="Disordered" evidence="1">
    <location>
        <begin position="53"/>
        <end position="74"/>
    </location>
</feature>
<organism evidence="2 3">
    <name type="scientific">Mycena rosella</name>
    <name type="common">Pink bonnet</name>
    <name type="synonym">Agaricus rosellus</name>
    <dbReference type="NCBI Taxonomy" id="1033263"/>
    <lineage>
        <taxon>Eukaryota</taxon>
        <taxon>Fungi</taxon>
        <taxon>Dikarya</taxon>
        <taxon>Basidiomycota</taxon>
        <taxon>Agaricomycotina</taxon>
        <taxon>Agaricomycetes</taxon>
        <taxon>Agaricomycetidae</taxon>
        <taxon>Agaricales</taxon>
        <taxon>Marasmiineae</taxon>
        <taxon>Mycenaceae</taxon>
        <taxon>Mycena</taxon>
    </lineage>
</organism>
<sequence length="301" mass="34067">MPRVDTTPVRRTKRDAQQRLSRGGGPVRLARTAASVRAAAEAAAVQASVSAPPVKREPVPTPIPAASSASAPISSKTWRHPDELPYIRTAGKTWTDMAIVRFLTAHAFGLPPRSTSTVEAWVNVRCADGSEVVLPRGYRLPLLWVAKFQWTSVRLVLTADPAILQREWDSTKFEILHIARLCAALLDKARAQMEEHGAIERGWRCPPFDRAMRRYHYDWLIMRDEFVRDFWREFGEEEFQSDILKLGWAQWVLKGHKGFTLTKKEVAQGITAEEFTKGLIIDEEADTFEWNESPQILQAPP</sequence>
<comment type="caution">
    <text evidence="2">The sequence shown here is derived from an EMBL/GenBank/DDBJ whole genome shotgun (WGS) entry which is preliminary data.</text>
</comment>
<dbReference type="Proteomes" id="UP001221757">
    <property type="component" value="Unassembled WGS sequence"/>
</dbReference>
<feature type="compositionally biased region" description="Low complexity" evidence="1">
    <location>
        <begin position="64"/>
        <end position="74"/>
    </location>
</feature>
<feature type="region of interest" description="Disordered" evidence="1">
    <location>
        <begin position="1"/>
        <end position="29"/>
    </location>
</feature>
<evidence type="ECO:0000313" key="2">
    <source>
        <dbReference type="EMBL" id="KAJ7679722.1"/>
    </source>
</evidence>
<evidence type="ECO:0000313" key="3">
    <source>
        <dbReference type="Proteomes" id="UP001221757"/>
    </source>
</evidence>
<reference evidence="2" key="1">
    <citation type="submission" date="2023-03" db="EMBL/GenBank/DDBJ databases">
        <title>Massive genome expansion in bonnet fungi (Mycena s.s.) driven by repeated elements and novel gene families across ecological guilds.</title>
        <authorList>
            <consortium name="Lawrence Berkeley National Laboratory"/>
            <person name="Harder C.B."/>
            <person name="Miyauchi S."/>
            <person name="Viragh M."/>
            <person name="Kuo A."/>
            <person name="Thoen E."/>
            <person name="Andreopoulos B."/>
            <person name="Lu D."/>
            <person name="Skrede I."/>
            <person name="Drula E."/>
            <person name="Henrissat B."/>
            <person name="Morin E."/>
            <person name="Kohler A."/>
            <person name="Barry K."/>
            <person name="LaButti K."/>
            <person name="Morin E."/>
            <person name="Salamov A."/>
            <person name="Lipzen A."/>
            <person name="Mereny Z."/>
            <person name="Hegedus B."/>
            <person name="Baldrian P."/>
            <person name="Stursova M."/>
            <person name="Weitz H."/>
            <person name="Taylor A."/>
            <person name="Grigoriev I.V."/>
            <person name="Nagy L.G."/>
            <person name="Martin F."/>
            <person name="Kauserud H."/>
        </authorList>
    </citation>
    <scope>NUCLEOTIDE SEQUENCE</scope>
    <source>
        <strain evidence="2">CBHHK067</strain>
    </source>
</reference>